<evidence type="ECO:0000313" key="2">
    <source>
        <dbReference type="EMBL" id="CDN33028.1"/>
    </source>
</evidence>
<dbReference type="eggNOG" id="COG1983">
    <property type="taxonomic scope" value="Bacteria"/>
</dbReference>
<dbReference type="EMBL" id="HG934468">
    <property type="protein sequence ID" value="CDN33028.1"/>
    <property type="molecule type" value="Genomic_DNA"/>
</dbReference>
<dbReference type="InterPro" id="IPR021255">
    <property type="entry name" value="DUF2807"/>
</dbReference>
<dbReference type="Pfam" id="PF10988">
    <property type="entry name" value="DUF2807"/>
    <property type="match status" value="1"/>
</dbReference>
<name>A0A060REF0_9BACT</name>
<dbReference type="Proteomes" id="UP000027616">
    <property type="component" value="Chromosome I"/>
</dbReference>
<dbReference type="PROSITE" id="PS51257">
    <property type="entry name" value="PROKAR_LIPOPROTEIN"/>
    <property type="match status" value="1"/>
</dbReference>
<organism evidence="2 3">
    <name type="scientific">Mucinivorans hirudinis</name>
    <dbReference type="NCBI Taxonomy" id="1433126"/>
    <lineage>
        <taxon>Bacteria</taxon>
        <taxon>Pseudomonadati</taxon>
        <taxon>Bacteroidota</taxon>
        <taxon>Bacteroidia</taxon>
        <taxon>Bacteroidales</taxon>
        <taxon>Rikenellaceae</taxon>
        <taxon>Mucinivorans</taxon>
    </lineage>
</organism>
<proteinExistence type="predicted"/>
<evidence type="ECO:0000259" key="1">
    <source>
        <dbReference type="Pfam" id="PF10988"/>
    </source>
</evidence>
<dbReference type="OrthoDB" id="1237646at2"/>
<feature type="domain" description="Putative auto-transporter adhesin head GIN" evidence="1">
    <location>
        <begin position="54"/>
        <end position="214"/>
    </location>
</feature>
<evidence type="ECO:0000313" key="3">
    <source>
        <dbReference type="Proteomes" id="UP000027616"/>
    </source>
</evidence>
<sequence>MPFLRLIHYKTKILFSTMKNLFIIFIAVATIGCCPAKVSQLTKKIEKPQSGTITGIDISSAFRVNVKFGDESSYKIEVPERYADNVVSSIENGILRVYIDGGVSTTGSETFTVDVVAKELNKVRASGAVRVDVLEPISGARLDVNISGASKIDVCGEVEELVMNISGASKAQCGDLRAKTSNVNVSGASKAEVNTTQRARYNASGASKISYSGAAVIEQRSSSGASSIRSR</sequence>
<dbReference type="STRING" id="1433126.BN938_2963"/>
<reference evidence="2 3" key="1">
    <citation type="journal article" date="2015" name="Genome Announc.">
        <title>Complete Genome Sequence of the Novel Leech Symbiont Mucinivorans hirudinis M3T.</title>
        <authorList>
            <person name="Nelson M.C."/>
            <person name="Bomar L."/>
            <person name="Graf J."/>
        </authorList>
    </citation>
    <scope>NUCLEOTIDE SEQUENCE [LARGE SCALE GENOMIC DNA]</scope>
    <source>
        <strain evidence="3">M3</strain>
    </source>
</reference>
<dbReference type="AlphaFoldDB" id="A0A060REF0"/>
<gene>
    <name evidence="2" type="ORF">BN938_2963</name>
</gene>
<dbReference type="HOGENOM" id="CLU_1198687_0_0_10"/>
<keyword evidence="3" id="KW-1185">Reference proteome</keyword>
<dbReference type="KEGG" id="rbc:BN938_2963"/>
<dbReference type="Gene3D" id="2.160.20.120">
    <property type="match status" value="1"/>
</dbReference>
<protein>
    <submittedName>
        <fullName evidence="2">Putative lipoprotein</fullName>
    </submittedName>
</protein>
<accession>A0A060REF0</accession>
<keyword evidence="2" id="KW-0449">Lipoprotein</keyword>